<dbReference type="AlphaFoldDB" id="A0A2T0HI09"/>
<organism evidence="1 2">
    <name type="scientific">Pseudomonas fluorescens</name>
    <dbReference type="NCBI Taxonomy" id="294"/>
    <lineage>
        <taxon>Bacteria</taxon>
        <taxon>Pseudomonadati</taxon>
        <taxon>Pseudomonadota</taxon>
        <taxon>Gammaproteobacteria</taxon>
        <taxon>Pseudomonadales</taxon>
        <taxon>Pseudomonadaceae</taxon>
        <taxon>Pseudomonas</taxon>
    </lineage>
</organism>
<gene>
    <name evidence="1" type="ORF">C7A10_32710</name>
</gene>
<evidence type="ECO:0000313" key="1">
    <source>
        <dbReference type="EMBL" id="PRW77041.1"/>
    </source>
</evidence>
<comment type="caution">
    <text evidence="1">The sequence shown here is derived from an EMBL/GenBank/DDBJ whole genome shotgun (WGS) entry which is preliminary data.</text>
</comment>
<feature type="non-terminal residue" evidence="1">
    <location>
        <position position="1"/>
    </location>
</feature>
<sequence>SPGPALERLHIAAEQLLQCLLIARARPVEQTKGRLGIPKVVRHRGAADCARILARLSGFLSRDVTAIEIHIGGIG</sequence>
<name>A0A2T0HI09_PSEFL</name>
<protein>
    <submittedName>
        <fullName evidence="1">Uncharacterized protein</fullName>
    </submittedName>
</protein>
<dbReference type="EMBL" id="PVUH01000260">
    <property type="protein sequence ID" value="PRW77041.1"/>
    <property type="molecule type" value="Genomic_DNA"/>
</dbReference>
<reference evidence="1 2" key="1">
    <citation type="submission" date="2018-03" db="EMBL/GenBank/DDBJ databases">
        <title>Blue discolouration in mozzarella cheese caused by Pseudomonas fluorescens.</title>
        <authorList>
            <person name="Chiesa F."/>
            <person name="Dalmasso A."/>
            <person name="Lomonaco S."/>
        </authorList>
    </citation>
    <scope>NUCLEOTIDE SEQUENCE [LARGE SCALE GENOMIC DNA]</scope>
    <source>
        <strain evidence="1 2">11293</strain>
    </source>
</reference>
<accession>A0A2T0HI09</accession>
<proteinExistence type="predicted"/>
<dbReference type="Proteomes" id="UP000239731">
    <property type="component" value="Unassembled WGS sequence"/>
</dbReference>
<evidence type="ECO:0000313" key="2">
    <source>
        <dbReference type="Proteomes" id="UP000239731"/>
    </source>
</evidence>